<keyword evidence="1" id="KW-1133">Transmembrane helix</keyword>
<dbReference type="InterPro" id="IPR036938">
    <property type="entry name" value="PAP2/HPO_sf"/>
</dbReference>
<evidence type="ECO:0000313" key="4">
    <source>
        <dbReference type="Proteomes" id="UP000001227"/>
    </source>
</evidence>
<dbReference type="Pfam" id="PF01569">
    <property type="entry name" value="PAP2"/>
    <property type="match status" value="1"/>
</dbReference>
<sequence length="223" mass="25518">MIFRTLTQAVKDNRTFFITYNLLLLIGLYPLLAWDKLTVFLFINKHHHPLLDKFFYYITYLGDGITYGLLLITLWLLKVPFRKLLIGATSFVGMSIIVQSLKRIIFSHCHRPIKLVDDLSQLHIVDGVDIVHHLSFPSGHAGTIFVTVCLLNLILPNRNGLYSIFLLCLAALVAYSRVYLCQHFYTDIYVGGLIGGWTTFLSYAFFIDSPISDWLASKLPMKL</sequence>
<reference evidence="3 4" key="1">
    <citation type="journal article" date="2010" name="J. Bacteriol.">
        <title>The genome of the amoeba symbiont 'Candidatus Amoebophilus asiaticus' reveals common mechanisms for host cell interaction among amoeba-associated bacteria.</title>
        <authorList>
            <person name="Schmitz-Esser S."/>
            <person name="Tischler P."/>
            <person name="Arnold R."/>
            <person name="Montanaro J."/>
            <person name="Wagner M."/>
            <person name="Rattei T."/>
            <person name="Horn M."/>
        </authorList>
    </citation>
    <scope>NUCLEOTIDE SEQUENCE [LARGE SCALE GENOMIC DNA]</scope>
    <source>
        <strain evidence="3 4">5a2</strain>
    </source>
</reference>
<dbReference type="PANTHER" id="PTHR14969">
    <property type="entry name" value="SPHINGOSINE-1-PHOSPHATE PHOSPHOHYDROLASE"/>
    <property type="match status" value="1"/>
</dbReference>
<keyword evidence="4" id="KW-1185">Reference proteome</keyword>
<feature type="transmembrane region" description="Helical" evidence="1">
    <location>
        <begin position="160"/>
        <end position="180"/>
    </location>
</feature>
<feature type="transmembrane region" description="Helical" evidence="1">
    <location>
        <begin position="187"/>
        <end position="207"/>
    </location>
</feature>
<dbReference type="CDD" id="cd01610">
    <property type="entry name" value="PAP2_like"/>
    <property type="match status" value="1"/>
</dbReference>
<dbReference type="Gene3D" id="1.20.144.10">
    <property type="entry name" value="Phosphatidic acid phosphatase type 2/haloperoxidase"/>
    <property type="match status" value="1"/>
</dbReference>
<dbReference type="InterPro" id="IPR000326">
    <property type="entry name" value="PAP2/HPO"/>
</dbReference>
<dbReference type="STRING" id="452471.Aasi_0484"/>
<accession>B3ERP1</accession>
<proteinExistence type="predicted"/>
<gene>
    <name evidence="3" type="ordered locus">Aasi_0484</name>
</gene>
<protein>
    <recommendedName>
        <fullName evidence="2">Phosphatidic acid phosphatase type 2/haloperoxidase domain-containing protein</fullName>
    </recommendedName>
</protein>
<evidence type="ECO:0000256" key="1">
    <source>
        <dbReference type="SAM" id="Phobius"/>
    </source>
</evidence>
<feature type="transmembrane region" description="Helical" evidence="1">
    <location>
        <begin position="54"/>
        <end position="77"/>
    </location>
</feature>
<dbReference type="KEGG" id="aas:Aasi_0484"/>
<feature type="domain" description="Phosphatidic acid phosphatase type 2/haloperoxidase" evidence="2">
    <location>
        <begin position="83"/>
        <end position="203"/>
    </location>
</feature>
<feature type="transmembrane region" description="Helical" evidence="1">
    <location>
        <begin position="84"/>
        <end position="101"/>
    </location>
</feature>
<dbReference type="AlphaFoldDB" id="B3ERP1"/>
<dbReference type="RefSeq" id="WP_012472657.1">
    <property type="nucleotide sequence ID" value="NC_010830.1"/>
</dbReference>
<evidence type="ECO:0000313" key="3">
    <source>
        <dbReference type="EMBL" id="ACE05893.1"/>
    </source>
</evidence>
<dbReference type="SMART" id="SM00014">
    <property type="entry name" value="acidPPc"/>
    <property type="match status" value="1"/>
</dbReference>
<keyword evidence="1" id="KW-0472">Membrane</keyword>
<dbReference type="EMBL" id="CP001102">
    <property type="protein sequence ID" value="ACE05893.1"/>
    <property type="molecule type" value="Genomic_DNA"/>
</dbReference>
<organism evidence="3 4">
    <name type="scientific">Amoebophilus asiaticus (strain 5a2)</name>
    <dbReference type="NCBI Taxonomy" id="452471"/>
    <lineage>
        <taxon>Bacteria</taxon>
        <taxon>Pseudomonadati</taxon>
        <taxon>Bacteroidota</taxon>
        <taxon>Cytophagia</taxon>
        <taxon>Cytophagales</taxon>
        <taxon>Amoebophilaceae</taxon>
        <taxon>Candidatus Amoebophilus</taxon>
    </lineage>
</organism>
<dbReference type="HOGENOM" id="CLU_072573_10_1_10"/>
<dbReference type="OrthoDB" id="9773582at2"/>
<keyword evidence="1" id="KW-0812">Transmembrane</keyword>
<dbReference type="eggNOG" id="COG0671">
    <property type="taxonomic scope" value="Bacteria"/>
</dbReference>
<feature type="transmembrane region" description="Helical" evidence="1">
    <location>
        <begin position="16"/>
        <end position="34"/>
    </location>
</feature>
<dbReference type="SUPFAM" id="SSF48317">
    <property type="entry name" value="Acid phosphatase/Vanadium-dependent haloperoxidase"/>
    <property type="match status" value="1"/>
</dbReference>
<dbReference type="Proteomes" id="UP000001227">
    <property type="component" value="Chromosome"/>
</dbReference>
<name>B3ERP1_AMOA5</name>
<dbReference type="PANTHER" id="PTHR14969:SF13">
    <property type="entry name" value="AT30094P"/>
    <property type="match status" value="1"/>
</dbReference>
<evidence type="ECO:0000259" key="2">
    <source>
        <dbReference type="SMART" id="SM00014"/>
    </source>
</evidence>